<protein>
    <submittedName>
        <fullName evidence="2">Uncharacterized protein</fullName>
    </submittedName>
</protein>
<evidence type="ECO:0000256" key="1">
    <source>
        <dbReference type="SAM" id="SignalP"/>
    </source>
</evidence>
<evidence type="ECO:0000313" key="3">
    <source>
        <dbReference type="Proteomes" id="UP000777482"/>
    </source>
</evidence>
<gene>
    <name evidence="2" type="ORF">C6P46_004504</name>
</gene>
<feature type="signal peptide" evidence="1">
    <location>
        <begin position="1"/>
        <end position="19"/>
    </location>
</feature>
<dbReference type="OrthoDB" id="10499226at2759"/>
<accession>A0A9P6W0P4</accession>
<proteinExistence type="predicted"/>
<dbReference type="AlphaFoldDB" id="A0A9P6W0P4"/>
<reference evidence="2 3" key="1">
    <citation type="submission" date="2020-11" db="EMBL/GenBank/DDBJ databases">
        <title>Kefir isolates.</title>
        <authorList>
            <person name="Marcisauskas S."/>
            <person name="Kim Y."/>
            <person name="Blasche S."/>
        </authorList>
    </citation>
    <scope>NUCLEOTIDE SEQUENCE [LARGE SCALE GENOMIC DNA]</scope>
    <source>
        <strain evidence="2 3">KR</strain>
    </source>
</reference>
<organism evidence="2 3">
    <name type="scientific">Rhodotorula mucilaginosa</name>
    <name type="common">Yeast</name>
    <name type="synonym">Rhodotorula rubra</name>
    <dbReference type="NCBI Taxonomy" id="5537"/>
    <lineage>
        <taxon>Eukaryota</taxon>
        <taxon>Fungi</taxon>
        <taxon>Dikarya</taxon>
        <taxon>Basidiomycota</taxon>
        <taxon>Pucciniomycotina</taxon>
        <taxon>Microbotryomycetes</taxon>
        <taxon>Sporidiobolales</taxon>
        <taxon>Sporidiobolaceae</taxon>
        <taxon>Rhodotorula</taxon>
    </lineage>
</organism>
<feature type="chain" id="PRO_5040348487" evidence="1">
    <location>
        <begin position="20"/>
        <end position="199"/>
    </location>
</feature>
<sequence>MRFTRIVLVATVCAGSALASGTDSANIAARALHSVAKRDAADDFAAAQAIAMGLAQSAGEAVASGGECSTECNDWVSSMGKCLTATSVSESANCVCADTAITQMGTCGDCLGGENKDGAGSLSKLCSDTTPAAESSATSAASSVASAASEALTSAKSVASSVASSAAAGATGAPASGAGKLAVGGSAILAAGAALLVAL</sequence>
<keyword evidence="3" id="KW-1185">Reference proteome</keyword>
<dbReference type="EMBL" id="PUHQ01000042">
    <property type="protein sequence ID" value="KAG0660641.1"/>
    <property type="molecule type" value="Genomic_DNA"/>
</dbReference>
<keyword evidence="1" id="KW-0732">Signal</keyword>
<dbReference type="Proteomes" id="UP000777482">
    <property type="component" value="Unassembled WGS sequence"/>
</dbReference>
<name>A0A9P6W0P4_RHOMI</name>
<evidence type="ECO:0000313" key="2">
    <source>
        <dbReference type="EMBL" id="KAG0660641.1"/>
    </source>
</evidence>
<comment type="caution">
    <text evidence="2">The sequence shown here is derived from an EMBL/GenBank/DDBJ whole genome shotgun (WGS) entry which is preliminary data.</text>
</comment>